<gene>
    <name evidence="4" type="ORF">T190115A13A_100069</name>
</gene>
<keyword evidence="1" id="KW-1133">Transmembrane helix</keyword>
<dbReference type="EMBL" id="CAXJRC010000001">
    <property type="protein sequence ID" value="CAL2104781.1"/>
    <property type="molecule type" value="Genomic_DNA"/>
</dbReference>
<evidence type="ECO:0000256" key="1">
    <source>
        <dbReference type="SAM" id="Phobius"/>
    </source>
</evidence>
<keyword evidence="1 4" id="KW-0812">Transmembrane</keyword>
<reference evidence="4 5" key="1">
    <citation type="submission" date="2024-05" db="EMBL/GenBank/DDBJ databases">
        <authorList>
            <person name="Duchaud E."/>
        </authorList>
    </citation>
    <scope>NUCLEOTIDE SEQUENCE [LARGE SCALE GENOMIC DNA]</scope>
    <source>
        <strain evidence="4">Ena-SAMPLE-TAB-13-05-2024-13:56:06:370-140305</strain>
    </source>
</reference>
<name>A0ABM9PGP9_9FLAO</name>
<dbReference type="InterPro" id="IPR006860">
    <property type="entry name" value="FecR"/>
</dbReference>
<proteinExistence type="predicted"/>
<feature type="domain" description="Protein FecR C-terminal" evidence="3">
    <location>
        <begin position="235"/>
        <end position="282"/>
    </location>
</feature>
<dbReference type="PANTHER" id="PTHR30273">
    <property type="entry name" value="PERIPLASMIC SIGNAL SENSOR AND SIGMA FACTOR ACTIVATOR FECR-RELATED"/>
    <property type="match status" value="1"/>
</dbReference>
<evidence type="ECO:0000259" key="2">
    <source>
        <dbReference type="Pfam" id="PF04773"/>
    </source>
</evidence>
<dbReference type="Pfam" id="PF16344">
    <property type="entry name" value="FecR_C"/>
    <property type="match status" value="1"/>
</dbReference>
<dbReference type="InterPro" id="IPR032508">
    <property type="entry name" value="FecR_C"/>
</dbReference>
<evidence type="ECO:0000313" key="4">
    <source>
        <dbReference type="EMBL" id="CAL2104781.1"/>
    </source>
</evidence>
<dbReference type="Proteomes" id="UP001497602">
    <property type="component" value="Unassembled WGS sequence"/>
</dbReference>
<comment type="caution">
    <text evidence="4">The sequence shown here is derived from an EMBL/GenBank/DDBJ whole genome shotgun (WGS) entry which is preliminary data.</text>
</comment>
<protein>
    <submittedName>
        <fullName evidence="4">Transmembrane sensor</fullName>
    </submittedName>
</protein>
<dbReference type="RefSeq" id="WP_348702052.1">
    <property type="nucleotide sequence ID" value="NZ_CAXIYA010000001.1"/>
</dbReference>
<dbReference type="InterPro" id="IPR012373">
    <property type="entry name" value="Ferrdict_sens_TM"/>
</dbReference>
<dbReference type="Pfam" id="PF04773">
    <property type="entry name" value="FecR"/>
    <property type="match status" value="1"/>
</dbReference>
<dbReference type="PANTHER" id="PTHR30273:SF2">
    <property type="entry name" value="PROTEIN FECR"/>
    <property type="match status" value="1"/>
</dbReference>
<organism evidence="4 5">
    <name type="scientific">Tenacibaculum vairaonense</name>
    <dbReference type="NCBI Taxonomy" id="3137860"/>
    <lineage>
        <taxon>Bacteria</taxon>
        <taxon>Pseudomonadati</taxon>
        <taxon>Bacteroidota</taxon>
        <taxon>Flavobacteriia</taxon>
        <taxon>Flavobacteriales</taxon>
        <taxon>Flavobacteriaceae</taxon>
        <taxon>Tenacibaculum</taxon>
    </lineage>
</organism>
<keyword evidence="5" id="KW-1185">Reference proteome</keyword>
<feature type="transmembrane region" description="Helical" evidence="1">
    <location>
        <begin position="80"/>
        <end position="99"/>
    </location>
</feature>
<dbReference type="Gene3D" id="2.60.120.1440">
    <property type="match status" value="1"/>
</dbReference>
<accession>A0ABM9PGP9</accession>
<feature type="domain" description="FecR protein" evidence="2">
    <location>
        <begin position="105"/>
        <end position="195"/>
    </location>
</feature>
<keyword evidence="1" id="KW-0472">Membrane</keyword>
<evidence type="ECO:0000259" key="3">
    <source>
        <dbReference type="Pfam" id="PF16344"/>
    </source>
</evidence>
<dbReference type="Gene3D" id="3.55.50.30">
    <property type="match status" value="1"/>
</dbReference>
<sequence length="304" mass="34594">MKNNKNDDVFLARWLNQELTEEELAGFKESSDYSLYDKIAKVSAEFEAPEFEKEKVLGGIKAKLATANIKEKKSKVIKMNWVYGAAASVLLLFSLFYYVNQPVCYKTGYGEQMAVTLPDGSEVILNSKSSIEYDENKWDAQRKINLSGEAFFKVEKGQKFSVLTEYGEVNVLGTQFNVNASNKFIEVHCFEGKVKVVSEEVESILTKGRAFRNMDKPEEWEILQSEPSWKNGETSFKSIPLKYVIRSIENQYGIEIKSTNLDLKQKFTGSFTHANLEVALKTVFEPMKIGVIFTDSKTVRLVKQ</sequence>
<evidence type="ECO:0000313" key="5">
    <source>
        <dbReference type="Proteomes" id="UP001497602"/>
    </source>
</evidence>